<keyword evidence="1" id="KW-0812">Transmembrane</keyword>
<feature type="transmembrane region" description="Helical" evidence="1">
    <location>
        <begin position="69"/>
        <end position="89"/>
    </location>
</feature>
<dbReference type="Proteomes" id="UP000811255">
    <property type="component" value="Unassembled WGS sequence"/>
</dbReference>
<keyword evidence="1" id="KW-0472">Membrane</keyword>
<dbReference type="PROSITE" id="PS51257">
    <property type="entry name" value="PROKAR_LIPOPROTEIN"/>
    <property type="match status" value="1"/>
</dbReference>
<evidence type="ECO:0008006" key="4">
    <source>
        <dbReference type="Google" id="ProtNLM"/>
    </source>
</evidence>
<sequence length="98" mass="10716">MTRTVRVVALTGLILLLAACARQVPETVQHSAETPGFLWGLWHGFVFPFAWIGSLFDPKIAVYSVPNNGGWYDFGFFLGITVLGGGTHFSSKGRKSRS</sequence>
<comment type="caution">
    <text evidence="2">The sequence shown here is derived from an EMBL/GenBank/DDBJ whole genome shotgun (WGS) entry which is preliminary data.</text>
</comment>
<reference evidence="2 3" key="1">
    <citation type="submission" date="2021-05" db="EMBL/GenBank/DDBJ databases">
        <title>Croceibacterium sp. LX-88 genome sequence.</title>
        <authorList>
            <person name="Luo X."/>
        </authorList>
    </citation>
    <scope>NUCLEOTIDE SEQUENCE [LARGE SCALE GENOMIC DNA]</scope>
    <source>
        <strain evidence="2 3">LX-88</strain>
    </source>
</reference>
<dbReference type="RefSeq" id="WP_214537238.1">
    <property type="nucleotide sequence ID" value="NZ_JAHFVK010000002.1"/>
</dbReference>
<proteinExistence type="predicted"/>
<gene>
    <name evidence="2" type="ORF">KK137_14450</name>
</gene>
<organism evidence="2 3">
    <name type="scientific">Croceibacterium selenioxidans</name>
    <dbReference type="NCBI Taxonomy" id="2838833"/>
    <lineage>
        <taxon>Bacteria</taxon>
        <taxon>Pseudomonadati</taxon>
        <taxon>Pseudomonadota</taxon>
        <taxon>Alphaproteobacteria</taxon>
        <taxon>Sphingomonadales</taxon>
        <taxon>Erythrobacteraceae</taxon>
        <taxon>Croceibacterium</taxon>
    </lineage>
</organism>
<evidence type="ECO:0000313" key="2">
    <source>
        <dbReference type="EMBL" id="MBT2135535.1"/>
    </source>
</evidence>
<dbReference type="EMBL" id="JAHFVK010000002">
    <property type="protein sequence ID" value="MBT2135535.1"/>
    <property type="molecule type" value="Genomic_DNA"/>
</dbReference>
<protein>
    <recommendedName>
        <fullName evidence="4">Lipoprotein</fullName>
    </recommendedName>
</protein>
<name>A0ABS5W715_9SPHN</name>
<feature type="transmembrane region" description="Helical" evidence="1">
    <location>
        <begin position="37"/>
        <end position="57"/>
    </location>
</feature>
<evidence type="ECO:0000256" key="1">
    <source>
        <dbReference type="SAM" id="Phobius"/>
    </source>
</evidence>
<evidence type="ECO:0000313" key="3">
    <source>
        <dbReference type="Proteomes" id="UP000811255"/>
    </source>
</evidence>
<keyword evidence="1" id="KW-1133">Transmembrane helix</keyword>
<keyword evidence="3" id="KW-1185">Reference proteome</keyword>
<accession>A0ABS5W715</accession>